<dbReference type="PANTHER" id="PTHR23098:SF16">
    <property type="entry name" value="REGULATORY PROTEIN ZESTE"/>
    <property type="match status" value="1"/>
</dbReference>
<proteinExistence type="predicted"/>
<comment type="function">
    <text evidence="5">Involved in transvection phenomena (= synapsis-dependent gene expression), where the synaptic pairing of chromosomes carrying genes with which zeste interacts influences the expression of these genes. Zeste binds to DNA and stimulates transcription from a nearby promoter.</text>
</comment>
<comment type="subunit">
    <text evidence="1">Self-associates forming complexes of several hundred monomers.</text>
</comment>
<keyword evidence="3" id="KW-0805">Transcription regulation</keyword>
<sequence>MDKSKKRSTNFSKEEELGLLQEIEKYKDIVECKTTNKVNNKEKEEAWQKILTNFNAKNVVWRTVEQVKNKYDNIKTRTRKVVAKENSYLRGTGGGPEIKTLEDPVIEATLRIINEKTVVGLKTIFDSDETIKTNYVWENIPSTSEEKIPDKLRKKPKTEEKTNWSTYVPTNLQTPKNKKLLPTIRNPVFSAKERYYRRKYRLLLRTFKAEEEERRKRMEREQKNYKAEEEGRKIKEEREKNIYEKKCKINGFRHTIKTKTIGENE</sequence>
<evidence type="ECO:0000256" key="1">
    <source>
        <dbReference type="ARBA" id="ARBA00011764"/>
    </source>
</evidence>
<gene>
    <name evidence="8" type="ORF">DIABBA_LOCUS9373</name>
</gene>
<dbReference type="EMBL" id="OU898281">
    <property type="protein sequence ID" value="CAG9836276.1"/>
    <property type="molecule type" value="Genomic_DNA"/>
</dbReference>
<dbReference type="AlphaFoldDB" id="A0A9N9XEM1"/>
<dbReference type="OrthoDB" id="6768743at2759"/>
<name>A0A9N9XEM1_DIABA</name>
<dbReference type="GO" id="GO:0005634">
    <property type="term" value="C:nucleus"/>
    <property type="evidence" value="ECO:0007669"/>
    <property type="project" value="TreeGrafter"/>
</dbReference>
<evidence type="ECO:0000313" key="8">
    <source>
        <dbReference type="EMBL" id="CAG9836276.1"/>
    </source>
</evidence>
<dbReference type="InterPro" id="IPR028002">
    <property type="entry name" value="Myb_DNA-bind_5"/>
</dbReference>
<dbReference type="PANTHER" id="PTHR23098">
    <property type="entry name" value="AGAP001331-PA-RELATED"/>
    <property type="match status" value="1"/>
</dbReference>
<protein>
    <recommendedName>
        <fullName evidence="2">Regulatory protein zeste</fullName>
    </recommendedName>
</protein>
<evidence type="ECO:0000259" key="7">
    <source>
        <dbReference type="SMART" id="SM00717"/>
    </source>
</evidence>
<evidence type="ECO:0000256" key="4">
    <source>
        <dbReference type="ARBA" id="ARBA00023163"/>
    </source>
</evidence>
<dbReference type="InterPro" id="IPR001005">
    <property type="entry name" value="SANT/Myb"/>
</dbReference>
<evidence type="ECO:0000313" key="9">
    <source>
        <dbReference type="Proteomes" id="UP001153709"/>
    </source>
</evidence>
<keyword evidence="9" id="KW-1185">Reference proteome</keyword>
<dbReference type="Proteomes" id="UP001153709">
    <property type="component" value="Chromosome 6"/>
</dbReference>
<evidence type="ECO:0000256" key="3">
    <source>
        <dbReference type="ARBA" id="ARBA00023015"/>
    </source>
</evidence>
<evidence type="ECO:0000256" key="5">
    <source>
        <dbReference type="ARBA" id="ARBA00025466"/>
    </source>
</evidence>
<reference evidence="8" key="1">
    <citation type="submission" date="2022-01" db="EMBL/GenBank/DDBJ databases">
        <authorList>
            <person name="King R."/>
        </authorList>
    </citation>
    <scope>NUCLEOTIDE SEQUENCE</scope>
</reference>
<dbReference type="Pfam" id="PF13873">
    <property type="entry name" value="Myb_DNA-bind_5"/>
    <property type="match status" value="1"/>
</dbReference>
<dbReference type="SMART" id="SM00717">
    <property type="entry name" value="SANT"/>
    <property type="match status" value="1"/>
</dbReference>
<feature type="domain" description="Myb-like" evidence="7">
    <location>
        <begin position="7"/>
        <end position="77"/>
    </location>
</feature>
<evidence type="ECO:0000256" key="6">
    <source>
        <dbReference type="SAM" id="MobiDB-lite"/>
    </source>
</evidence>
<evidence type="ECO:0000256" key="2">
    <source>
        <dbReference type="ARBA" id="ARBA00016807"/>
    </source>
</evidence>
<feature type="region of interest" description="Disordered" evidence="6">
    <location>
        <begin position="213"/>
        <end position="232"/>
    </location>
</feature>
<keyword evidence="4" id="KW-0804">Transcription</keyword>
<accession>A0A9N9XEM1</accession>
<organism evidence="8 9">
    <name type="scientific">Diabrotica balteata</name>
    <name type="common">Banded cucumber beetle</name>
    <dbReference type="NCBI Taxonomy" id="107213"/>
    <lineage>
        <taxon>Eukaryota</taxon>
        <taxon>Metazoa</taxon>
        <taxon>Ecdysozoa</taxon>
        <taxon>Arthropoda</taxon>
        <taxon>Hexapoda</taxon>
        <taxon>Insecta</taxon>
        <taxon>Pterygota</taxon>
        <taxon>Neoptera</taxon>
        <taxon>Endopterygota</taxon>
        <taxon>Coleoptera</taxon>
        <taxon>Polyphaga</taxon>
        <taxon>Cucujiformia</taxon>
        <taxon>Chrysomeloidea</taxon>
        <taxon>Chrysomelidae</taxon>
        <taxon>Galerucinae</taxon>
        <taxon>Diabroticina</taxon>
        <taxon>Diabroticites</taxon>
        <taxon>Diabrotica</taxon>
    </lineage>
</organism>